<dbReference type="CDD" id="cd06154">
    <property type="entry name" value="YjgF_YER057c_UK114_like_6"/>
    <property type="match status" value="1"/>
</dbReference>
<dbReference type="PANTHER" id="PTHR43857:SF1">
    <property type="entry name" value="YJGH FAMILY PROTEIN"/>
    <property type="match status" value="1"/>
</dbReference>
<proteinExistence type="predicted"/>
<dbReference type="Gene3D" id="3.30.1330.40">
    <property type="entry name" value="RutC-like"/>
    <property type="match status" value="1"/>
</dbReference>
<accession>A0ABV6B1H7</accession>
<dbReference type="PANTHER" id="PTHR43857">
    <property type="entry name" value="BLR7761 PROTEIN"/>
    <property type="match status" value="1"/>
</dbReference>
<organism evidence="1 2">
    <name type="scientific">Deinococcus oregonensis</name>
    <dbReference type="NCBI Taxonomy" id="1805970"/>
    <lineage>
        <taxon>Bacteria</taxon>
        <taxon>Thermotogati</taxon>
        <taxon>Deinococcota</taxon>
        <taxon>Deinococci</taxon>
        <taxon>Deinococcales</taxon>
        <taxon>Deinococcaceae</taxon>
        <taxon>Deinococcus</taxon>
    </lineage>
</organism>
<reference evidence="1 2" key="1">
    <citation type="submission" date="2024-09" db="EMBL/GenBank/DDBJ databases">
        <authorList>
            <person name="Sun Q."/>
            <person name="Mori K."/>
        </authorList>
    </citation>
    <scope>NUCLEOTIDE SEQUENCE [LARGE SCALE GENOMIC DNA]</scope>
    <source>
        <strain evidence="1 2">JCM 13503</strain>
    </source>
</reference>
<dbReference type="InterPro" id="IPR035959">
    <property type="entry name" value="RutC-like_sf"/>
</dbReference>
<comment type="caution">
    <text evidence="1">The sequence shown here is derived from an EMBL/GenBank/DDBJ whole genome shotgun (WGS) entry which is preliminary data.</text>
</comment>
<protein>
    <submittedName>
        <fullName evidence="1">RidA family protein</fullName>
    </submittedName>
</protein>
<dbReference type="Proteomes" id="UP001589733">
    <property type="component" value="Unassembled WGS sequence"/>
</dbReference>
<dbReference type="SUPFAM" id="SSF55298">
    <property type="entry name" value="YjgF-like"/>
    <property type="match status" value="1"/>
</dbReference>
<gene>
    <name evidence="1" type="ORF">ACFFLM_16760</name>
</gene>
<keyword evidence="2" id="KW-1185">Reference proteome</keyword>
<evidence type="ECO:0000313" key="1">
    <source>
        <dbReference type="EMBL" id="MFB9993615.1"/>
    </source>
</evidence>
<sequence>MKPQRPLSERISGGSPWEDVVGYSRAVRVGQSIHVAGTTATLHGEVQCVGDAAGQTRVILNIIQAALERLGGRIEDVVRTRIYVTNIAQWEAVGRAHGEVFAQIRPAASMVQVAALIDPDHLVEIEAEAILPLPSVDSGEVSGLDSE</sequence>
<dbReference type="InterPro" id="IPR006175">
    <property type="entry name" value="YjgF/YER057c/UK114"/>
</dbReference>
<dbReference type="RefSeq" id="WP_380012798.1">
    <property type="nucleotide sequence ID" value="NZ_JBHLYR010000052.1"/>
</dbReference>
<evidence type="ECO:0000313" key="2">
    <source>
        <dbReference type="Proteomes" id="UP001589733"/>
    </source>
</evidence>
<dbReference type="Pfam" id="PF01042">
    <property type="entry name" value="Ribonuc_L-PSP"/>
    <property type="match status" value="1"/>
</dbReference>
<dbReference type="EMBL" id="JBHLYR010000052">
    <property type="protein sequence ID" value="MFB9993615.1"/>
    <property type="molecule type" value="Genomic_DNA"/>
</dbReference>
<name>A0ABV6B1H7_9DEIO</name>